<dbReference type="InterPro" id="IPR016197">
    <property type="entry name" value="Chromo-like_dom_sf"/>
</dbReference>
<dbReference type="Pfam" id="PF00385">
    <property type="entry name" value="Chromo"/>
    <property type="match status" value="1"/>
</dbReference>
<dbReference type="Proteomes" id="UP000325315">
    <property type="component" value="Unassembled WGS sequence"/>
</dbReference>
<keyword evidence="2" id="KW-0695">RNA-directed DNA polymerase</keyword>
<keyword evidence="3" id="KW-1185">Reference proteome</keyword>
<organism evidence="2 3">
    <name type="scientific">Gossypium australe</name>
    <dbReference type="NCBI Taxonomy" id="47621"/>
    <lineage>
        <taxon>Eukaryota</taxon>
        <taxon>Viridiplantae</taxon>
        <taxon>Streptophyta</taxon>
        <taxon>Embryophyta</taxon>
        <taxon>Tracheophyta</taxon>
        <taxon>Spermatophyta</taxon>
        <taxon>Magnoliopsida</taxon>
        <taxon>eudicotyledons</taxon>
        <taxon>Gunneridae</taxon>
        <taxon>Pentapetalae</taxon>
        <taxon>rosids</taxon>
        <taxon>malvids</taxon>
        <taxon>Malvales</taxon>
        <taxon>Malvaceae</taxon>
        <taxon>Malvoideae</taxon>
        <taxon>Gossypium</taxon>
    </lineage>
</organism>
<evidence type="ECO:0000313" key="2">
    <source>
        <dbReference type="EMBL" id="KAA3465308.1"/>
    </source>
</evidence>
<protein>
    <submittedName>
        <fullName evidence="2">Reverse transcriptase</fullName>
    </submittedName>
</protein>
<dbReference type="OrthoDB" id="1000049at2759"/>
<evidence type="ECO:0000313" key="3">
    <source>
        <dbReference type="Proteomes" id="UP000325315"/>
    </source>
</evidence>
<dbReference type="AlphaFoldDB" id="A0A5B6V821"/>
<proteinExistence type="predicted"/>
<accession>A0A5B6V821</accession>
<dbReference type="SUPFAM" id="SSF54160">
    <property type="entry name" value="Chromo domain-like"/>
    <property type="match status" value="1"/>
</dbReference>
<dbReference type="EMBL" id="SMMG02000007">
    <property type="protein sequence ID" value="KAA3465308.1"/>
    <property type="molecule type" value="Genomic_DNA"/>
</dbReference>
<comment type="caution">
    <text evidence="2">The sequence shown here is derived from an EMBL/GenBank/DDBJ whole genome shotgun (WGS) entry which is preliminary data.</text>
</comment>
<reference evidence="3" key="1">
    <citation type="journal article" date="2019" name="Plant Biotechnol. J.">
        <title>Genome sequencing of the Australian wild diploid species Gossypium australe highlights disease resistance and delayed gland morphogenesis.</title>
        <authorList>
            <person name="Cai Y."/>
            <person name="Cai X."/>
            <person name="Wang Q."/>
            <person name="Wang P."/>
            <person name="Zhang Y."/>
            <person name="Cai C."/>
            <person name="Xu Y."/>
            <person name="Wang K."/>
            <person name="Zhou Z."/>
            <person name="Wang C."/>
            <person name="Geng S."/>
            <person name="Li B."/>
            <person name="Dong Q."/>
            <person name="Hou Y."/>
            <person name="Wang H."/>
            <person name="Ai P."/>
            <person name="Liu Z."/>
            <person name="Yi F."/>
            <person name="Sun M."/>
            <person name="An G."/>
            <person name="Cheng J."/>
            <person name="Zhang Y."/>
            <person name="Shi Q."/>
            <person name="Xie Y."/>
            <person name="Shi X."/>
            <person name="Chang Y."/>
            <person name="Huang F."/>
            <person name="Chen Y."/>
            <person name="Hong S."/>
            <person name="Mi L."/>
            <person name="Sun Q."/>
            <person name="Zhang L."/>
            <person name="Zhou B."/>
            <person name="Peng R."/>
            <person name="Zhang X."/>
            <person name="Liu F."/>
        </authorList>
    </citation>
    <scope>NUCLEOTIDE SEQUENCE [LARGE SCALE GENOMIC DNA]</scope>
    <source>
        <strain evidence="3">cv. PA1801</strain>
    </source>
</reference>
<keyword evidence="2" id="KW-0548">Nucleotidyltransferase</keyword>
<feature type="domain" description="Chromo" evidence="1">
    <location>
        <begin position="55"/>
        <end position="97"/>
    </location>
</feature>
<evidence type="ECO:0000259" key="1">
    <source>
        <dbReference type="Pfam" id="PF00385"/>
    </source>
</evidence>
<keyword evidence="2" id="KW-0808">Transferase</keyword>
<sequence length="101" mass="11627">MSALCRATLLAWRDMRPNSCLVTFVLCMDVSGTPIQTTLRVIDANGVWTKNPTHVLDRRMVKKGNSAITEVLVEWENSFPKDATWESLEWIKSKFPQFDPW</sequence>
<gene>
    <name evidence="2" type="ORF">EPI10_000497</name>
</gene>
<dbReference type="InterPro" id="IPR023780">
    <property type="entry name" value="Chromo_domain"/>
</dbReference>
<name>A0A5B6V821_9ROSI</name>
<dbReference type="GO" id="GO:0003964">
    <property type="term" value="F:RNA-directed DNA polymerase activity"/>
    <property type="evidence" value="ECO:0007669"/>
    <property type="project" value="UniProtKB-KW"/>
</dbReference>